<dbReference type="HOGENOM" id="CLU_2384249_0_0_5"/>
<dbReference type="AlphaFoldDB" id="Q210L1"/>
<gene>
    <name evidence="2" type="ordered locus">RPC_3640</name>
</gene>
<organism evidence="2">
    <name type="scientific">Rhodopseudomonas palustris (strain BisB18)</name>
    <dbReference type="NCBI Taxonomy" id="316056"/>
    <lineage>
        <taxon>Bacteria</taxon>
        <taxon>Pseudomonadati</taxon>
        <taxon>Pseudomonadota</taxon>
        <taxon>Alphaproteobacteria</taxon>
        <taxon>Hyphomicrobiales</taxon>
        <taxon>Nitrobacteraceae</taxon>
        <taxon>Rhodopseudomonas</taxon>
    </lineage>
</organism>
<accession>Q210L1</accession>
<reference evidence="2" key="1">
    <citation type="submission" date="2006-03" db="EMBL/GenBank/DDBJ databases">
        <title>Complete sequence of Rhodopseudomonas palustris BisB18.</title>
        <authorList>
            <consortium name="US DOE Joint Genome Institute"/>
            <person name="Copeland A."/>
            <person name="Lucas S."/>
            <person name="Lapidus A."/>
            <person name="Barry K."/>
            <person name="Detter J.C."/>
            <person name="Glavina del Rio T."/>
            <person name="Hammon N."/>
            <person name="Israni S."/>
            <person name="Dalin E."/>
            <person name="Tice H."/>
            <person name="Pitluck S."/>
            <person name="Chain P."/>
            <person name="Malfatti S."/>
            <person name="Shin M."/>
            <person name="Vergez L."/>
            <person name="Schmutz J."/>
            <person name="Larimer F."/>
            <person name="Land M."/>
            <person name="Hauser L."/>
            <person name="Pelletier D.A."/>
            <person name="Kyrpides N."/>
            <person name="Anderson I."/>
            <person name="Oda Y."/>
            <person name="Harwood C.S."/>
            <person name="Richardson P."/>
        </authorList>
    </citation>
    <scope>NUCLEOTIDE SEQUENCE [LARGE SCALE GENOMIC DNA]</scope>
    <source>
        <strain evidence="2">BisB18</strain>
    </source>
</reference>
<dbReference type="STRING" id="316056.RPC_3640"/>
<evidence type="ECO:0000313" key="2">
    <source>
        <dbReference type="EMBL" id="ABD89175.1"/>
    </source>
</evidence>
<dbReference type="KEGG" id="rpc:RPC_3640"/>
<evidence type="ECO:0000256" key="1">
    <source>
        <dbReference type="SAM" id="MobiDB-lite"/>
    </source>
</evidence>
<protein>
    <submittedName>
        <fullName evidence="2">Uncharacterized protein</fullName>
    </submittedName>
</protein>
<dbReference type="EMBL" id="CP000301">
    <property type="protein sequence ID" value="ABD89175.1"/>
    <property type="molecule type" value="Genomic_DNA"/>
</dbReference>
<name>Q210L1_RHOPB</name>
<feature type="region of interest" description="Disordered" evidence="1">
    <location>
        <begin position="66"/>
        <end position="94"/>
    </location>
</feature>
<feature type="region of interest" description="Disordered" evidence="1">
    <location>
        <begin position="32"/>
        <end position="52"/>
    </location>
</feature>
<sequence>MDERIGSPSIDLISQGTRGGTWLTNRVLQFGRKPSRRSRAQQHPSTAMPCDDTLHRCRNAAIDRATHAATKRRAAHRRRRGGSAINRGSVEAGK</sequence>
<feature type="compositionally biased region" description="Basic residues" evidence="1">
    <location>
        <begin position="69"/>
        <end position="81"/>
    </location>
</feature>
<proteinExistence type="predicted"/>